<evidence type="ECO:0008006" key="4">
    <source>
        <dbReference type="Google" id="ProtNLM"/>
    </source>
</evidence>
<dbReference type="SUPFAM" id="SSF81383">
    <property type="entry name" value="F-box domain"/>
    <property type="match status" value="1"/>
</dbReference>
<name>A0AAD7MNI9_9AGAR</name>
<gene>
    <name evidence="2" type="ORF">DFH07DRAFT_260879</name>
</gene>
<dbReference type="AlphaFoldDB" id="A0AAD7MNI9"/>
<dbReference type="EMBL" id="JARJLG010000232">
    <property type="protein sequence ID" value="KAJ7724976.1"/>
    <property type="molecule type" value="Genomic_DNA"/>
</dbReference>
<comment type="caution">
    <text evidence="2">The sequence shown here is derived from an EMBL/GenBank/DDBJ whole genome shotgun (WGS) entry which is preliminary data.</text>
</comment>
<feature type="compositionally biased region" description="Acidic residues" evidence="1">
    <location>
        <begin position="296"/>
        <end position="305"/>
    </location>
</feature>
<evidence type="ECO:0000256" key="1">
    <source>
        <dbReference type="SAM" id="MobiDB-lite"/>
    </source>
</evidence>
<sequence length="314" mass="36135">MSSATSIPELLIQFFEHLSLRDLISTSHVDRQWRALVPHIESPIRSRLLSLAFTAVESAYPISQSVRIAYVGKIEITYSVLIPEPYRTILTEWSASQPLPGMHWPHSVRFHASGFCFCHRDRQEYPDVCSCTDQEVRGVAIMIPDPTFQIVMEEARVPVEEVDTGYELFFNPVRLHTDEQNAQTLRFIRAHPAEGFQWTGIGRRSRQRPGWERGWAKHNSKALTLSRYHFHKKTGTLDGATRVCISQGDFMMMLEGPTRRQIHAWASPGWYDGFEAENFWEWNYSEWDRDPSYSDSESEDDEDVGADPPPSTGE</sequence>
<dbReference type="InterPro" id="IPR036047">
    <property type="entry name" value="F-box-like_dom_sf"/>
</dbReference>
<evidence type="ECO:0000313" key="2">
    <source>
        <dbReference type="EMBL" id="KAJ7724976.1"/>
    </source>
</evidence>
<reference evidence="2" key="1">
    <citation type="submission" date="2023-03" db="EMBL/GenBank/DDBJ databases">
        <title>Massive genome expansion in bonnet fungi (Mycena s.s.) driven by repeated elements and novel gene families across ecological guilds.</title>
        <authorList>
            <consortium name="Lawrence Berkeley National Laboratory"/>
            <person name="Harder C.B."/>
            <person name="Miyauchi S."/>
            <person name="Viragh M."/>
            <person name="Kuo A."/>
            <person name="Thoen E."/>
            <person name="Andreopoulos B."/>
            <person name="Lu D."/>
            <person name="Skrede I."/>
            <person name="Drula E."/>
            <person name="Henrissat B."/>
            <person name="Morin E."/>
            <person name="Kohler A."/>
            <person name="Barry K."/>
            <person name="LaButti K."/>
            <person name="Morin E."/>
            <person name="Salamov A."/>
            <person name="Lipzen A."/>
            <person name="Mereny Z."/>
            <person name="Hegedus B."/>
            <person name="Baldrian P."/>
            <person name="Stursova M."/>
            <person name="Weitz H."/>
            <person name="Taylor A."/>
            <person name="Grigoriev I.V."/>
            <person name="Nagy L.G."/>
            <person name="Martin F."/>
            <person name="Kauserud H."/>
        </authorList>
    </citation>
    <scope>NUCLEOTIDE SEQUENCE</scope>
    <source>
        <strain evidence="2">CBHHK188m</strain>
    </source>
</reference>
<feature type="region of interest" description="Disordered" evidence="1">
    <location>
        <begin position="289"/>
        <end position="314"/>
    </location>
</feature>
<keyword evidence="3" id="KW-1185">Reference proteome</keyword>
<dbReference type="Proteomes" id="UP001215280">
    <property type="component" value="Unassembled WGS sequence"/>
</dbReference>
<proteinExistence type="predicted"/>
<accession>A0AAD7MNI9</accession>
<protein>
    <recommendedName>
        <fullName evidence="4">F-box domain-containing protein</fullName>
    </recommendedName>
</protein>
<organism evidence="2 3">
    <name type="scientific">Mycena maculata</name>
    <dbReference type="NCBI Taxonomy" id="230809"/>
    <lineage>
        <taxon>Eukaryota</taxon>
        <taxon>Fungi</taxon>
        <taxon>Dikarya</taxon>
        <taxon>Basidiomycota</taxon>
        <taxon>Agaricomycotina</taxon>
        <taxon>Agaricomycetes</taxon>
        <taxon>Agaricomycetidae</taxon>
        <taxon>Agaricales</taxon>
        <taxon>Marasmiineae</taxon>
        <taxon>Mycenaceae</taxon>
        <taxon>Mycena</taxon>
    </lineage>
</organism>
<evidence type="ECO:0000313" key="3">
    <source>
        <dbReference type="Proteomes" id="UP001215280"/>
    </source>
</evidence>